<dbReference type="Proteomes" id="UP000237271">
    <property type="component" value="Unassembled WGS sequence"/>
</dbReference>
<organism evidence="2 3">
    <name type="scientific">Phytophthora palmivora</name>
    <dbReference type="NCBI Taxonomy" id="4796"/>
    <lineage>
        <taxon>Eukaryota</taxon>
        <taxon>Sar</taxon>
        <taxon>Stramenopiles</taxon>
        <taxon>Oomycota</taxon>
        <taxon>Peronosporomycetes</taxon>
        <taxon>Peronosporales</taxon>
        <taxon>Peronosporaceae</taxon>
        <taxon>Phytophthora</taxon>
    </lineage>
</organism>
<accession>A0A2P4XZI1</accession>
<feature type="compositionally biased region" description="Basic and acidic residues" evidence="1">
    <location>
        <begin position="19"/>
        <end position="33"/>
    </location>
</feature>
<gene>
    <name evidence="2" type="ORF">PHPALM_12523</name>
</gene>
<evidence type="ECO:0000256" key="1">
    <source>
        <dbReference type="SAM" id="MobiDB-lite"/>
    </source>
</evidence>
<protein>
    <submittedName>
        <fullName evidence="2">Uncharacterized protein</fullName>
    </submittedName>
</protein>
<evidence type="ECO:0000313" key="2">
    <source>
        <dbReference type="EMBL" id="POM70971.1"/>
    </source>
</evidence>
<dbReference type="EMBL" id="NCKW01006686">
    <property type="protein sequence ID" value="POM70971.1"/>
    <property type="molecule type" value="Genomic_DNA"/>
</dbReference>
<proteinExistence type="predicted"/>
<dbReference type="AlphaFoldDB" id="A0A2P4XZI1"/>
<name>A0A2P4XZI1_9STRA</name>
<reference evidence="2 3" key="1">
    <citation type="journal article" date="2017" name="Genome Biol. Evol.">
        <title>Phytophthora megakarya and P. palmivora, closely related causal agents of cacao black pod rot, underwent increases in genome sizes and gene numbers by different mechanisms.</title>
        <authorList>
            <person name="Ali S.S."/>
            <person name="Shao J."/>
            <person name="Lary D.J."/>
            <person name="Kronmiller B."/>
            <person name="Shen D."/>
            <person name="Strem M.D."/>
            <person name="Amoako-Attah I."/>
            <person name="Akrofi A.Y."/>
            <person name="Begoude B.A."/>
            <person name="Ten Hoopen G.M."/>
            <person name="Coulibaly K."/>
            <person name="Kebe B.I."/>
            <person name="Melnick R.L."/>
            <person name="Guiltinan M.J."/>
            <person name="Tyler B.M."/>
            <person name="Meinhardt L.W."/>
            <person name="Bailey B.A."/>
        </authorList>
    </citation>
    <scope>NUCLEOTIDE SEQUENCE [LARGE SCALE GENOMIC DNA]</scope>
    <source>
        <strain evidence="3">sbr112.9</strain>
    </source>
</reference>
<evidence type="ECO:0000313" key="3">
    <source>
        <dbReference type="Proteomes" id="UP000237271"/>
    </source>
</evidence>
<keyword evidence="3" id="KW-1185">Reference proteome</keyword>
<comment type="caution">
    <text evidence="2">The sequence shown here is derived from an EMBL/GenBank/DDBJ whole genome shotgun (WGS) entry which is preliminary data.</text>
</comment>
<sequence length="91" mass="10893">MREWLELEPEWLDVTQRQNPEKTKSDLAKDMPIDAHNGARVFDWRHSHGPLRTKKDSRRAEKQLLLRHNRDEIVQLKQDAAQRKTARRSVE</sequence>
<feature type="region of interest" description="Disordered" evidence="1">
    <location>
        <begin position="16"/>
        <end position="36"/>
    </location>
</feature>